<proteinExistence type="predicted"/>
<gene>
    <name evidence="1" type="ORF">AVDCRST_MAG25-3129</name>
</gene>
<sequence>MEDPRTVPFGEMAWTDDAPGIRAREAEVGGARWALVEYGEGVGREEWCEDGHRGFVLSGGIEYEFDDGRAPLRATEGQAFLLPTAPLGRGAHRGRNLARGATRLFLIDDAMEG</sequence>
<organism evidence="1">
    <name type="scientific">uncultured Rubrobacteraceae bacterium</name>
    <dbReference type="NCBI Taxonomy" id="349277"/>
    <lineage>
        <taxon>Bacteria</taxon>
        <taxon>Bacillati</taxon>
        <taxon>Actinomycetota</taxon>
        <taxon>Rubrobacteria</taxon>
        <taxon>Rubrobacterales</taxon>
        <taxon>Rubrobacteraceae</taxon>
        <taxon>environmental samples</taxon>
    </lineage>
</organism>
<name>A0A6J4S9G8_9ACTN</name>
<accession>A0A6J4S9G8</accession>
<protein>
    <recommendedName>
        <fullName evidence="2">Cupin 2 conserved barrel domain-containing protein</fullName>
    </recommendedName>
</protein>
<evidence type="ECO:0008006" key="2">
    <source>
        <dbReference type="Google" id="ProtNLM"/>
    </source>
</evidence>
<evidence type="ECO:0000313" key="1">
    <source>
        <dbReference type="EMBL" id="CAA9486673.1"/>
    </source>
</evidence>
<reference evidence="1" key="1">
    <citation type="submission" date="2020-02" db="EMBL/GenBank/DDBJ databases">
        <authorList>
            <person name="Meier V. D."/>
        </authorList>
    </citation>
    <scope>NUCLEOTIDE SEQUENCE</scope>
    <source>
        <strain evidence="1">AVDCRST_MAG25</strain>
    </source>
</reference>
<dbReference type="EMBL" id="CADCVI010000208">
    <property type="protein sequence ID" value="CAA9486673.1"/>
    <property type="molecule type" value="Genomic_DNA"/>
</dbReference>
<dbReference type="AlphaFoldDB" id="A0A6J4S9G8"/>